<evidence type="ECO:0000256" key="1">
    <source>
        <dbReference type="ARBA" id="ARBA00007689"/>
    </source>
</evidence>
<reference evidence="4" key="1">
    <citation type="submission" date="2023-07" db="EMBL/GenBank/DDBJ databases">
        <authorList>
            <person name="Deng Y."/>
            <person name="Zhang Y.-Q."/>
        </authorList>
    </citation>
    <scope>NUCLEOTIDE SEQUENCE [LARGE SCALE GENOMIC DNA]</scope>
    <source>
        <strain evidence="4">CPCC 205710</strain>
    </source>
</reference>
<dbReference type="Proteomes" id="UP001206639">
    <property type="component" value="Unassembled WGS sequence"/>
</dbReference>
<comment type="similarity">
    <text evidence="1">Belongs to the YciI family.</text>
</comment>
<gene>
    <name evidence="3" type="ORF">N4S67_07525</name>
</gene>
<sequence>MHYFALLLSSEPAASGDPEEYAAQMAEFHEFHAKAAAAIRSGDALTPSATGVRITGGPDTPTVTDGPFAESAEVACGYYVFEAENLDDALALARDVPVAKFGAVEIWPMVDYFPPAKPVGTSWLALLLEPADRAPAPGTPEWEQGIAAHERFGATAGDRTNGGAPLHPPSRATTVRVRDGEMLLTDGPYVEGAEVANGYYIIDVEDRDEAVKIASMIPATTVELRQFMGVSGLQ</sequence>
<dbReference type="InterPro" id="IPR011008">
    <property type="entry name" value="Dimeric_a/b-barrel"/>
</dbReference>
<dbReference type="EMBL" id="JAODWD010000002">
    <property type="protein sequence ID" value="MCT7658271.1"/>
    <property type="molecule type" value="Genomic_DNA"/>
</dbReference>
<dbReference type="SUPFAM" id="SSF54909">
    <property type="entry name" value="Dimeric alpha+beta barrel"/>
    <property type="match status" value="2"/>
</dbReference>
<organism evidence="3 4">
    <name type="scientific">Mycobacterium deserti</name>
    <dbReference type="NCBI Taxonomy" id="2978347"/>
    <lineage>
        <taxon>Bacteria</taxon>
        <taxon>Bacillati</taxon>
        <taxon>Actinomycetota</taxon>
        <taxon>Actinomycetes</taxon>
        <taxon>Mycobacteriales</taxon>
        <taxon>Mycobacteriaceae</taxon>
        <taxon>Mycobacterium</taxon>
    </lineage>
</organism>
<feature type="domain" description="YCII-related" evidence="2">
    <location>
        <begin position="144"/>
        <end position="221"/>
    </location>
</feature>
<name>A0ABT2M8K4_9MYCO</name>
<evidence type="ECO:0000313" key="3">
    <source>
        <dbReference type="EMBL" id="MCT7658271.1"/>
    </source>
</evidence>
<evidence type="ECO:0000313" key="4">
    <source>
        <dbReference type="Proteomes" id="UP001206639"/>
    </source>
</evidence>
<dbReference type="PANTHER" id="PTHR35174">
    <property type="entry name" value="BLL7171 PROTEIN-RELATED"/>
    <property type="match status" value="1"/>
</dbReference>
<dbReference type="PANTHER" id="PTHR35174:SF3">
    <property type="entry name" value="BLL7171 PROTEIN"/>
    <property type="match status" value="1"/>
</dbReference>
<comment type="caution">
    <text evidence="3">The sequence shown here is derived from an EMBL/GenBank/DDBJ whole genome shotgun (WGS) entry which is preliminary data.</text>
</comment>
<keyword evidence="4" id="KW-1185">Reference proteome</keyword>
<protein>
    <submittedName>
        <fullName evidence="3">YciI family protein</fullName>
    </submittedName>
</protein>
<evidence type="ECO:0000259" key="2">
    <source>
        <dbReference type="Pfam" id="PF03795"/>
    </source>
</evidence>
<dbReference type="InterPro" id="IPR005545">
    <property type="entry name" value="YCII"/>
</dbReference>
<dbReference type="Gene3D" id="3.30.70.1060">
    <property type="entry name" value="Dimeric alpha+beta barrel"/>
    <property type="match status" value="2"/>
</dbReference>
<proteinExistence type="inferred from homology"/>
<accession>A0ABT2M8K4</accession>
<feature type="domain" description="YCII-related" evidence="2">
    <location>
        <begin position="49"/>
        <end position="109"/>
    </location>
</feature>
<dbReference type="RefSeq" id="WP_260992335.1">
    <property type="nucleotide sequence ID" value="NZ_JAODWD010000002.1"/>
</dbReference>
<dbReference type="Pfam" id="PF03795">
    <property type="entry name" value="YCII"/>
    <property type="match status" value="2"/>
</dbReference>